<dbReference type="Gene3D" id="3.40.630.10">
    <property type="entry name" value="Zn peptidases"/>
    <property type="match status" value="1"/>
</dbReference>
<evidence type="ECO:0000256" key="2">
    <source>
        <dbReference type="ARBA" id="ARBA00022438"/>
    </source>
</evidence>
<dbReference type="Pfam" id="PF02225">
    <property type="entry name" value="PA"/>
    <property type="match status" value="1"/>
</dbReference>
<dbReference type="GO" id="GO:0006508">
    <property type="term" value="P:proteolysis"/>
    <property type="evidence" value="ECO:0007669"/>
    <property type="project" value="UniProtKB-KW"/>
</dbReference>
<dbReference type="InterPro" id="IPR003137">
    <property type="entry name" value="PA_domain"/>
</dbReference>
<keyword evidence="2" id="KW-0031">Aminopeptidase</keyword>
<feature type="domain" description="PA" evidence="9">
    <location>
        <begin position="154"/>
        <end position="241"/>
    </location>
</feature>
<dbReference type="GO" id="GO:0008235">
    <property type="term" value="F:metalloexopeptidase activity"/>
    <property type="evidence" value="ECO:0007669"/>
    <property type="project" value="InterPro"/>
</dbReference>
<dbReference type="InterPro" id="IPR007484">
    <property type="entry name" value="Peptidase_M28"/>
</dbReference>
<protein>
    <submittedName>
        <fullName evidence="11">Putative peptidase M28 family protein</fullName>
    </submittedName>
</protein>
<evidence type="ECO:0000256" key="8">
    <source>
        <dbReference type="SAM" id="SignalP"/>
    </source>
</evidence>
<feature type="chain" id="PRO_5003898339" evidence="8">
    <location>
        <begin position="31"/>
        <end position="506"/>
    </location>
</feature>
<dbReference type="Gene3D" id="3.50.30.30">
    <property type="match status" value="1"/>
</dbReference>
<sequence length="506" mass="53192">MRTPRRTVTVALAVAGLTLSGLSGLPGAVAAPVETPVVVSANPDRQGPPDRDLKRSEKLRKNVTVNAVMAHLRQFESIAKANDGHRAAGTSGYEASAQYVEKVLKAAGYKTSRQPFEFHFEQIKAASLEQTAPAQRTIEHVPMSYSPGTPAAGVTAELVAPTAVTGCNAAEWGAVNATGKIALVARGVCPFGDKSKAAKAAGASAVIVYNNAAGPLNGTFGGVLTDVVPATGVTQEVGQSLLSAMAASPVTVKFVLDKTMEQRTTFNVIAETPWGDPNNVVMAGAHLDSVDEGAGINDNGSGSAAILEVAVQLNKQSNIQGKLPNKVRFAWWGAEELGLLGSDHFVADLVANNPEGLKKIATYLNFDMVGSPNHIIGVYDADQSTYQAPVTVPEGSVATEKVFTDYFDGIKQPWVDTEFSGRSDYQAFITNGVPASGLFTGADGRKTEREKELFGGTVGELYDPNYHTPKDDLNNINKDALEINSKAIAHAVLTLATSTKAVNGKN</sequence>
<dbReference type="STRING" id="1184609.KILIM_024_00100"/>
<dbReference type="InterPro" id="IPR041756">
    <property type="entry name" value="M28_SGAP-like"/>
</dbReference>
<accession>K6W8S7</accession>
<dbReference type="AlphaFoldDB" id="K6W8S7"/>
<dbReference type="RefSeq" id="WP_006592132.1">
    <property type="nucleotide sequence ID" value="NZ_BAHD01000024.1"/>
</dbReference>
<evidence type="ECO:0000256" key="7">
    <source>
        <dbReference type="ARBA" id="ARBA00022833"/>
    </source>
</evidence>
<dbReference type="GO" id="GO:0046872">
    <property type="term" value="F:metal ion binding"/>
    <property type="evidence" value="ECO:0007669"/>
    <property type="project" value="UniProtKB-KW"/>
</dbReference>
<comment type="similarity">
    <text evidence="1">Belongs to the peptidase M28 family. M28A subfamily.</text>
</comment>
<evidence type="ECO:0000256" key="3">
    <source>
        <dbReference type="ARBA" id="ARBA00022670"/>
    </source>
</evidence>
<keyword evidence="7" id="KW-0862">Zinc</keyword>
<reference evidence="11 12" key="1">
    <citation type="submission" date="2012-08" db="EMBL/GenBank/DDBJ databases">
        <title>Whole genome shotgun sequence of Kineosphaera limosa NBRC 100340.</title>
        <authorList>
            <person name="Yoshida I."/>
            <person name="Isaki S."/>
            <person name="Hosoyama A."/>
            <person name="Tsuchikane K."/>
            <person name="Katsumata H."/>
            <person name="Ando Y."/>
            <person name="Ohji S."/>
            <person name="Hamada M."/>
            <person name="Tamura T."/>
            <person name="Yamazoe A."/>
            <person name="Yamazaki S."/>
            <person name="Fujita N."/>
        </authorList>
    </citation>
    <scope>NUCLEOTIDE SEQUENCE [LARGE SCALE GENOMIC DNA]</scope>
    <source>
        <strain evidence="11 12">NBRC 100340</strain>
    </source>
</reference>
<dbReference type="GO" id="GO:0004177">
    <property type="term" value="F:aminopeptidase activity"/>
    <property type="evidence" value="ECO:0007669"/>
    <property type="project" value="UniProtKB-KW"/>
</dbReference>
<dbReference type="InterPro" id="IPR045175">
    <property type="entry name" value="M28_fam"/>
</dbReference>
<gene>
    <name evidence="11" type="ORF">KILIM_024_00100</name>
</gene>
<evidence type="ECO:0000259" key="9">
    <source>
        <dbReference type="Pfam" id="PF02225"/>
    </source>
</evidence>
<dbReference type="PANTHER" id="PTHR12147">
    <property type="entry name" value="METALLOPEPTIDASE M28 FAMILY MEMBER"/>
    <property type="match status" value="1"/>
</dbReference>
<dbReference type="InterPro" id="IPR046450">
    <property type="entry name" value="PA_dom_sf"/>
</dbReference>
<evidence type="ECO:0000256" key="1">
    <source>
        <dbReference type="ARBA" id="ARBA00005957"/>
    </source>
</evidence>
<dbReference type="eggNOG" id="COG2234">
    <property type="taxonomic scope" value="Bacteria"/>
</dbReference>
<dbReference type="SUPFAM" id="SSF53187">
    <property type="entry name" value="Zn-dependent exopeptidases"/>
    <property type="match status" value="1"/>
</dbReference>
<keyword evidence="12" id="KW-1185">Reference proteome</keyword>
<feature type="domain" description="Peptidase M28" evidence="10">
    <location>
        <begin position="267"/>
        <end position="491"/>
    </location>
</feature>
<name>K6W8S7_9MICO</name>
<evidence type="ECO:0000256" key="4">
    <source>
        <dbReference type="ARBA" id="ARBA00022723"/>
    </source>
</evidence>
<keyword evidence="5 8" id="KW-0732">Signal</keyword>
<comment type="caution">
    <text evidence="11">The sequence shown here is derived from an EMBL/GenBank/DDBJ whole genome shotgun (WGS) entry which is preliminary data.</text>
</comment>
<dbReference type="PANTHER" id="PTHR12147:SF26">
    <property type="entry name" value="PEPTIDASE M28 DOMAIN-CONTAINING PROTEIN"/>
    <property type="match status" value="1"/>
</dbReference>
<feature type="signal peptide" evidence="8">
    <location>
        <begin position="1"/>
        <end position="30"/>
    </location>
</feature>
<keyword evidence="3" id="KW-0645">Protease</keyword>
<evidence type="ECO:0000313" key="11">
    <source>
        <dbReference type="EMBL" id="GAB95600.1"/>
    </source>
</evidence>
<evidence type="ECO:0000256" key="5">
    <source>
        <dbReference type="ARBA" id="ARBA00022729"/>
    </source>
</evidence>
<evidence type="ECO:0000259" key="10">
    <source>
        <dbReference type="Pfam" id="PF04389"/>
    </source>
</evidence>
<keyword evidence="6" id="KW-0378">Hydrolase</keyword>
<evidence type="ECO:0000313" key="12">
    <source>
        <dbReference type="Proteomes" id="UP000008366"/>
    </source>
</evidence>
<proteinExistence type="inferred from homology"/>
<dbReference type="CDD" id="cd03876">
    <property type="entry name" value="M28_SGAP_like"/>
    <property type="match status" value="1"/>
</dbReference>
<evidence type="ECO:0000256" key="6">
    <source>
        <dbReference type="ARBA" id="ARBA00022801"/>
    </source>
</evidence>
<dbReference type="Pfam" id="PF04389">
    <property type="entry name" value="Peptidase_M28"/>
    <property type="match status" value="1"/>
</dbReference>
<dbReference type="SUPFAM" id="SSF52025">
    <property type="entry name" value="PA domain"/>
    <property type="match status" value="1"/>
</dbReference>
<organism evidence="11 12">
    <name type="scientific">Kineosphaera limosa NBRC 100340</name>
    <dbReference type="NCBI Taxonomy" id="1184609"/>
    <lineage>
        <taxon>Bacteria</taxon>
        <taxon>Bacillati</taxon>
        <taxon>Actinomycetota</taxon>
        <taxon>Actinomycetes</taxon>
        <taxon>Micrococcales</taxon>
        <taxon>Dermatophilaceae</taxon>
        <taxon>Kineosphaera</taxon>
    </lineage>
</organism>
<dbReference type="EMBL" id="BAHD01000024">
    <property type="protein sequence ID" value="GAB95600.1"/>
    <property type="molecule type" value="Genomic_DNA"/>
</dbReference>
<keyword evidence="4" id="KW-0479">Metal-binding</keyword>
<dbReference type="Proteomes" id="UP000008366">
    <property type="component" value="Unassembled WGS sequence"/>
</dbReference>